<protein>
    <recommendedName>
        <fullName evidence="16">Integral membrane protein</fullName>
    </recommendedName>
</protein>
<feature type="transmembrane region" description="Helical" evidence="13">
    <location>
        <begin position="75"/>
        <end position="96"/>
    </location>
</feature>
<evidence type="ECO:0000256" key="7">
    <source>
        <dbReference type="ARBA" id="ARBA00022958"/>
    </source>
</evidence>
<dbReference type="AlphaFoldDB" id="A0A242A7F2"/>
<keyword evidence="10 13" id="KW-0472">Membrane</keyword>
<name>A0A242A7F2_9ENTE</name>
<evidence type="ECO:0000256" key="4">
    <source>
        <dbReference type="ARBA" id="ARBA00022538"/>
    </source>
</evidence>
<dbReference type="GO" id="GO:0015252">
    <property type="term" value="F:proton channel activity"/>
    <property type="evidence" value="ECO:0007669"/>
    <property type="project" value="InterPro"/>
</dbReference>
<gene>
    <name evidence="14" type="ORF">A5886_001739</name>
</gene>
<dbReference type="RefSeq" id="WP_179190012.1">
    <property type="nucleotide sequence ID" value="NZ_NGKU01000001.1"/>
</dbReference>
<keyword evidence="4" id="KW-0633">Potassium transport</keyword>
<evidence type="ECO:0000256" key="2">
    <source>
        <dbReference type="ARBA" id="ARBA00006920"/>
    </source>
</evidence>
<comment type="subcellular location">
    <subcellularLocation>
        <location evidence="1">Membrane</location>
        <topology evidence="1">Multi-pass membrane protein</topology>
    </subcellularLocation>
</comment>
<keyword evidence="7" id="KW-0630">Potassium</keyword>
<evidence type="ECO:0000256" key="9">
    <source>
        <dbReference type="ARBA" id="ARBA00023065"/>
    </source>
</evidence>
<organism evidence="14 15">
    <name type="scientific">Candidatus Enterococcus testudinis</name>
    <dbReference type="NCBI Taxonomy" id="1834191"/>
    <lineage>
        <taxon>Bacteria</taxon>
        <taxon>Bacillati</taxon>
        <taxon>Bacillota</taxon>
        <taxon>Bacilli</taxon>
        <taxon>Lactobacillales</taxon>
        <taxon>Enterococcaceae</taxon>
        <taxon>Enterococcus</taxon>
    </lineage>
</organism>
<keyword evidence="11" id="KW-0407">Ion channel</keyword>
<keyword evidence="8 13" id="KW-1133">Transmembrane helix</keyword>
<evidence type="ECO:0000313" key="15">
    <source>
        <dbReference type="Proteomes" id="UP000195043"/>
    </source>
</evidence>
<dbReference type="GO" id="GO:0005267">
    <property type="term" value="F:potassium channel activity"/>
    <property type="evidence" value="ECO:0007669"/>
    <property type="project" value="UniProtKB-KW"/>
</dbReference>
<dbReference type="EMBL" id="NGKU01000001">
    <property type="protein sequence ID" value="OTN76661.1"/>
    <property type="molecule type" value="Genomic_DNA"/>
</dbReference>
<feature type="transmembrane region" description="Helical" evidence="13">
    <location>
        <begin position="40"/>
        <end position="63"/>
    </location>
</feature>
<keyword evidence="5 13" id="KW-0812">Transmembrane</keyword>
<evidence type="ECO:0000256" key="6">
    <source>
        <dbReference type="ARBA" id="ARBA00022826"/>
    </source>
</evidence>
<dbReference type="STRING" id="1834191.A5886_001739"/>
<evidence type="ECO:0000256" key="1">
    <source>
        <dbReference type="ARBA" id="ARBA00004141"/>
    </source>
</evidence>
<comment type="caution">
    <text evidence="14">The sequence shown here is derived from an EMBL/GenBank/DDBJ whole genome shotgun (WGS) entry which is preliminary data.</text>
</comment>
<evidence type="ECO:0000256" key="10">
    <source>
        <dbReference type="ARBA" id="ARBA00023136"/>
    </source>
</evidence>
<evidence type="ECO:0000256" key="3">
    <source>
        <dbReference type="ARBA" id="ARBA00022448"/>
    </source>
</evidence>
<sequence>MKERIVAFGDAIIAIIITIIVLELPIQLTQSGTIEVWELLRAIGIYFISFCFVADLWYQGAGVFNKIEKISNKDFVFYMFFLFFMSLIPTFTRLLIEDTNQQVVLIYGLLSFIVTALWTYLLLSLTKQTQQQSSFIQNKERQRQRMMLIF</sequence>
<comment type="catalytic activity">
    <reaction evidence="12">
        <text>K(+)(in) = K(+)(out)</text>
        <dbReference type="Rhea" id="RHEA:29463"/>
        <dbReference type="ChEBI" id="CHEBI:29103"/>
    </reaction>
</comment>
<dbReference type="GO" id="GO:0016020">
    <property type="term" value="C:membrane"/>
    <property type="evidence" value="ECO:0007669"/>
    <property type="project" value="UniProtKB-SubCell"/>
</dbReference>
<evidence type="ECO:0000256" key="8">
    <source>
        <dbReference type="ARBA" id="ARBA00022989"/>
    </source>
</evidence>
<evidence type="ECO:0008006" key="16">
    <source>
        <dbReference type="Google" id="ProtNLM"/>
    </source>
</evidence>
<keyword evidence="15" id="KW-1185">Reference proteome</keyword>
<evidence type="ECO:0000313" key="14">
    <source>
        <dbReference type="EMBL" id="OTN76661.1"/>
    </source>
</evidence>
<accession>A0A242A7F2</accession>
<dbReference type="InterPro" id="IPR010617">
    <property type="entry name" value="TMEM175-like"/>
</dbReference>
<dbReference type="Pfam" id="PF06736">
    <property type="entry name" value="TMEM175"/>
    <property type="match status" value="1"/>
</dbReference>
<evidence type="ECO:0000256" key="13">
    <source>
        <dbReference type="SAM" id="Phobius"/>
    </source>
</evidence>
<dbReference type="Proteomes" id="UP000195043">
    <property type="component" value="Unassembled WGS sequence"/>
</dbReference>
<keyword evidence="9" id="KW-0406">Ion transport</keyword>
<evidence type="ECO:0000256" key="5">
    <source>
        <dbReference type="ARBA" id="ARBA00022692"/>
    </source>
</evidence>
<evidence type="ECO:0000256" key="11">
    <source>
        <dbReference type="ARBA" id="ARBA00023303"/>
    </source>
</evidence>
<feature type="transmembrane region" description="Helical" evidence="13">
    <location>
        <begin position="102"/>
        <end position="123"/>
    </location>
</feature>
<keyword evidence="6" id="KW-0631">Potassium channel</keyword>
<reference evidence="14 15" key="1">
    <citation type="submission" date="2017-05" db="EMBL/GenBank/DDBJ databases">
        <title>The Genome Sequence of Enterococcus sp. 8G7_MSG3316.</title>
        <authorList>
            <consortium name="The Broad Institute Genomics Platform"/>
            <consortium name="The Broad Institute Genomic Center for Infectious Diseases"/>
            <person name="Earl A."/>
            <person name="Manson A."/>
            <person name="Schwartman J."/>
            <person name="Gilmore M."/>
            <person name="Abouelleil A."/>
            <person name="Cao P."/>
            <person name="Chapman S."/>
            <person name="Cusick C."/>
            <person name="Shea T."/>
            <person name="Young S."/>
            <person name="Neafsey D."/>
            <person name="Nusbaum C."/>
            <person name="Birren B."/>
        </authorList>
    </citation>
    <scope>NUCLEOTIDE SEQUENCE [LARGE SCALE GENOMIC DNA]</scope>
    <source>
        <strain evidence="14 15">8G7_MSG3316</strain>
    </source>
</reference>
<comment type="similarity">
    <text evidence="2">Belongs to the TMEM175 family.</text>
</comment>
<proteinExistence type="inferred from homology"/>
<feature type="transmembrane region" description="Helical" evidence="13">
    <location>
        <begin position="7"/>
        <end position="28"/>
    </location>
</feature>
<evidence type="ECO:0000256" key="12">
    <source>
        <dbReference type="ARBA" id="ARBA00034430"/>
    </source>
</evidence>
<keyword evidence="3" id="KW-0813">Transport</keyword>